<dbReference type="InterPro" id="IPR015273">
    <property type="entry name" value="Cys-tRNA-synt_Ia_DALR"/>
</dbReference>
<dbReference type="CDD" id="cd00672">
    <property type="entry name" value="CysRS_core"/>
    <property type="match status" value="1"/>
</dbReference>
<reference evidence="15 16" key="1">
    <citation type="submission" date="2017-08" db="EMBL/GenBank/DDBJ databases">
        <title>Infants hospitalized years apart are colonized by the same room-sourced microbial strains.</title>
        <authorList>
            <person name="Brooks B."/>
            <person name="Olm M.R."/>
            <person name="Firek B.A."/>
            <person name="Baker R."/>
            <person name="Thomas B.C."/>
            <person name="Morowitz M.J."/>
            <person name="Banfield J.F."/>
        </authorList>
    </citation>
    <scope>NUCLEOTIDE SEQUENCE [LARGE SCALE GENOMIC DNA]</scope>
    <source>
        <strain evidence="15">S2_005_003_R2_42</strain>
    </source>
</reference>
<feature type="short sequence motif" description="'KMSKS' region" evidence="13">
    <location>
        <begin position="267"/>
        <end position="271"/>
    </location>
</feature>
<keyword evidence="5 13" id="KW-0436">Ligase</keyword>
<evidence type="ECO:0000256" key="9">
    <source>
        <dbReference type="ARBA" id="ARBA00022840"/>
    </source>
</evidence>
<comment type="catalytic activity">
    <reaction evidence="12 13">
        <text>tRNA(Cys) + L-cysteine + ATP = L-cysteinyl-tRNA(Cys) + AMP + diphosphate</text>
        <dbReference type="Rhea" id="RHEA:17773"/>
        <dbReference type="Rhea" id="RHEA-COMP:9661"/>
        <dbReference type="Rhea" id="RHEA-COMP:9679"/>
        <dbReference type="ChEBI" id="CHEBI:30616"/>
        <dbReference type="ChEBI" id="CHEBI:33019"/>
        <dbReference type="ChEBI" id="CHEBI:35235"/>
        <dbReference type="ChEBI" id="CHEBI:78442"/>
        <dbReference type="ChEBI" id="CHEBI:78517"/>
        <dbReference type="ChEBI" id="CHEBI:456215"/>
        <dbReference type="EC" id="6.1.1.16"/>
    </reaction>
</comment>
<dbReference type="GO" id="GO:0004817">
    <property type="term" value="F:cysteine-tRNA ligase activity"/>
    <property type="evidence" value="ECO:0007669"/>
    <property type="project" value="UniProtKB-UniRule"/>
</dbReference>
<keyword evidence="4 13" id="KW-0963">Cytoplasm</keyword>
<keyword evidence="8 13" id="KW-0862">Zinc</keyword>
<evidence type="ECO:0000256" key="8">
    <source>
        <dbReference type="ARBA" id="ARBA00022833"/>
    </source>
</evidence>
<dbReference type="HAMAP" id="MF_00041">
    <property type="entry name" value="Cys_tRNA_synth"/>
    <property type="match status" value="1"/>
</dbReference>
<dbReference type="GO" id="GO:0008270">
    <property type="term" value="F:zinc ion binding"/>
    <property type="evidence" value="ECO:0007669"/>
    <property type="project" value="UniProtKB-UniRule"/>
</dbReference>
<dbReference type="Pfam" id="PF01406">
    <property type="entry name" value="tRNA-synt_1e"/>
    <property type="match status" value="1"/>
</dbReference>
<dbReference type="NCBIfam" id="TIGR00435">
    <property type="entry name" value="cysS"/>
    <property type="match status" value="1"/>
</dbReference>
<evidence type="ECO:0000256" key="7">
    <source>
        <dbReference type="ARBA" id="ARBA00022741"/>
    </source>
</evidence>
<dbReference type="InterPro" id="IPR056411">
    <property type="entry name" value="CysS_C"/>
</dbReference>
<evidence type="ECO:0000256" key="5">
    <source>
        <dbReference type="ARBA" id="ARBA00022598"/>
    </source>
</evidence>
<dbReference type="InterPro" id="IPR024909">
    <property type="entry name" value="Cys-tRNA/MSH_ligase"/>
</dbReference>
<keyword evidence="7 13" id="KW-0547">Nucleotide-binding</keyword>
<dbReference type="SMART" id="SM00840">
    <property type="entry name" value="DALR_2"/>
    <property type="match status" value="1"/>
</dbReference>
<dbReference type="InterPro" id="IPR014729">
    <property type="entry name" value="Rossmann-like_a/b/a_fold"/>
</dbReference>
<dbReference type="EC" id="6.1.1.16" evidence="13"/>
<dbReference type="EMBL" id="QFPO01000023">
    <property type="protein sequence ID" value="PZQ09992.1"/>
    <property type="molecule type" value="Genomic_DNA"/>
</dbReference>
<evidence type="ECO:0000256" key="4">
    <source>
        <dbReference type="ARBA" id="ARBA00022490"/>
    </source>
</evidence>
<dbReference type="PRINTS" id="PR00983">
    <property type="entry name" value="TRNASYNTHCYS"/>
</dbReference>
<dbReference type="Gene3D" id="3.40.50.620">
    <property type="entry name" value="HUPs"/>
    <property type="match status" value="1"/>
</dbReference>
<feature type="binding site" evidence="13">
    <location>
        <position position="238"/>
    </location>
    <ligand>
        <name>Zn(2+)</name>
        <dbReference type="ChEBI" id="CHEBI:29105"/>
    </ligand>
</feature>
<dbReference type="Pfam" id="PF09190">
    <property type="entry name" value="DALR_2"/>
    <property type="match status" value="1"/>
</dbReference>
<protein>
    <recommendedName>
        <fullName evidence="13">Cysteine--tRNA ligase</fullName>
        <ecNumber evidence="13">6.1.1.16</ecNumber>
    </recommendedName>
    <alternativeName>
        <fullName evidence="13">Cysteinyl-tRNA synthetase</fullName>
        <shortName evidence="13">CysRS</shortName>
    </alternativeName>
</protein>
<dbReference type="Pfam" id="PF23493">
    <property type="entry name" value="CysS_C"/>
    <property type="match status" value="1"/>
</dbReference>
<accession>A0A2W5JY92</accession>
<evidence type="ECO:0000256" key="10">
    <source>
        <dbReference type="ARBA" id="ARBA00022917"/>
    </source>
</evidence>
<evidence type="ECO:0000313" key="16">
    <source>
        <dbReference type="Proteomes" id="UP000249046"/>
    </source>
</evidence>
<evidence type="ECO:0000256" key="2">
    <source>
        <dbReference type="ARBA" id="ARBA00005594"/>
    </source>
</evidence>
<evidence type="ECO:0000313" key="15">
    <source>
        <dbReference type="EMBL" id="PZQ09992.1"/>
    </source>
</evidence>
<feature type="short sequence motif" description="'HIGH' region" evidence="13">
    <location>
        <begin position="31"/>
        <end position="41"/>
    </location>
</feature>
<name>A0A2W5JY92_9GAMM</name>
<feature type="domain" description="Cysteinyl-tRNA synthetase class Ia DALR" evidence="14">
    <location>
        <begin position="340"/>
        <end position="399"/>
    </location>
</feature>
<feature type="binding site" evidence="13">
    <location>
        <position position="270"/>
    </location>
    <ligand>
        <name>ATP</name>
        <dbReference type="ChEBI" id="CHEBI:30616"/>
    </ligand>
</feature>
<dbReference type="InterPro" id="IPR009080">
    <property type="entry name" value="tRNAsynth_Ia_anticodon-bd"/>
</dbReference>
<comment type="subunit">
    <text evidence="3 13">Monomer.</text>
</comment>
<dbReference type="SUPFAM" id="SSF47323">
    <property type="entry name" value="Anticodon-binding domain of a subclass of class I aminoacyl-tRNA synthetases"/>
    <property type="match status" value="1"/>
</dbReference>
<dbReference type="GO" id="GO:0005829">
    <property type="term" value="C:cytosol"/>
    <property type="evidence" value="ECO:0007669"/>
    <property type="project" value="TreeGrafter"/>
</dbReference>
<dbReference type="Proteomes" id="UP000249046">
    <property type="component" value="Unassembled WGS sequence"/>
</dbReference>
<dbReference type="GO" id="GO:0006423">
    <property type="term" value="P:cysteinyl-tRNA aminoacylation"/>
    <property type="evidence" value="ECO:0007669"/>
    <property type="project" value="UniProtKB-UniRule"/>
</dbReference>
<comment type="caution">
    <text evidence="15">The sequence shown here is derived from an EMBL/GenBank/DDBJ whole genome shotgun (WGS) entry which is preliminary data.</text>
</comment>
<proteinExistence type="inferred from homology"/>
<dbReference type="InterPro" id="IPR032678">
    <property type="entry name" value="tRNA-synt_1_cat_dom"/>
</dbReference>
<keyword evidence="10 13" id="KW-0648">Protein biosynthesis</keyword>
<dbReference type="SUPFAM" id="SSF52374">
    <property type="entry name" value="Nucleotidylyl transferase"/>
    <property type="match status" value="1"/>
</dbReference>
<dbReference type="PANTHER" id="PTHR10890">
    <property type="entry name" value="CYSTEINYL-TRNA SYNTHETASE"/>
    <property type="match status" value="1"/>
</dbReference>
<feature type="binding site" evidence="13">
    <location>
        <position position="29"/>
    </location>
    <ligand>
        <name>Zn(2+)</name>
        <dbReference type="ChEBI" id="CHEBI:29105"/>
    </ligand>
</feature>
<dbReference type="GO" id="GO:0005524">
    <property type="term" value="F:ATP binding"/>
    <property type="evidence" value="ECO:0007669"/>
    <property type="project" value="UniProtKB-UniRule"/>
</dbReference>
<organism evidence="15 16">
    <name type="scientific">Rhodanobacter denitrificans</name>
    <dbReference type="NCBI Taxonomy" id="666685"/>
    <lineage>
        <taxon>Bacteria</taxon>
        <taxon>Pseudomonadati</taxon>
        <taxon>Pseudomonadota</taxon>
        <taxon>Gammaproteobacteria</taxon>
        <taxon>Lysobacterales</taxon>
        <taxon>Rhodanobacteraceae</taxon>
        <taxon>Rhodanobacter</taxon>
    </lineage>
</organism>
<evidence type="ECO:0000259" key="14">
    <source>
        <dbReference type="SMART" id="SM00840"/>
    </source>
</evidence>
<dbReference type="FunFam" id="3.40.50.620:FF:000068">
    <property type="entry name" value="Cysteine--tRNA ligase"/>
    <property type="match status" value="1"/>
</dbReference>
<evidence type="ECO:0000256" key="3">
    <source>
        <dbReference type="ARBA" id="ARBA00011245"/>
    </source>
</evidence>
<dbReference type="PANTHER" id="PTHR10890:SF3">
    <property type="entry name" value="CYSTEINE--TRNA LIGASE, CYTOPLASMIC"/>
    <property type="match status" value="1"/>
</dbReference>
<dbReference type="AlphaFoldDB" id="A0A2W5JY92"/>
<comment type="cofactor">
    <cofactor evidence="13">
        <name>Zn(2+)</name>
        <dbReference type="ChEBI" id="CHEBI:29105"/>
    </cofactor>
    <text evidence="13">Binds 1 zinc ion per subunit.</text>
</comment>
<keyword evidence="6 13" id="KW-0479">Metal-binding</keyword>
<evidence type="ECO:0000256" key="6">
    <source>
        <dbReference type="ARBA" id="ARBA00022723"/>
    </source>
</evidence>
<dbReference type="InterPro" id="IPR015803">
    <property type="entry name" value="Cys-tRNA-ligase"/>
</dbReference>
<feature type="binding site" evidence="13">
    <location>
        <position position="209"/>
    </location>
    <ligand>
        <name>Zn(2+)</name>
        <dbReference type="ChEBI" id="CHEBI:29105"/>
    </ligand>
</feature>
<evidence type="ECO:0000256" key="12">
    <source>
        <dbReference type="ARBA" id="ARBA00047398"/>
    </source>
</evidence>
<sequence>MSLRLHNSLTRRTEEFVPQDPARVTMYVCGPTVYNYIHIGNARPAVVFDLLARLLRRRYPQVVYARNITDVDDKINAAAQEAGVPIGQITERYAQAYHEDLAKLGVAPPDVVPHATAHIAQIVSMCERLIETGHAYAAEGHVLFDVASFPEYGRLSGRSIEDMIAGARVEVAPYKRNPADFVLWKPSTPDLPGWDSPWGRGRPGWHIECSAMAEAHLGETIDIHAGGNDLMFPHHENEIAQSTCAHGGRTFARYWLHNGMLSLEGRKMSKSLGNVMVLHELLQRHPAESLRLVLLKAHYRQPLDWSDAAIAQAGRTLDGWYGVLRDLADIPVEAPRVPPEVEAALCDDLNTPAAFAVLAGLADAARKAATPDARRAAKADLLGAGALLGVLQQDPEAWFRQAVGGQTVDAGWIEGLLEQRRAARAARDFATSDRIRDELAARGIVIEDGAGGTRWKVAKSDDCVA</sequence>
<keyword evidence="11 13" id="KW-0030">Aminoacyl-tRNA synthetase</keyword>
<feature type="binding site" evidence="13">
    <location>
        <position position="234"/>
    </location>
    <ligand>
        <name>Zn(2+)</name>
        <dbReference type="ChEBI" id="CHEBI:29105"/>
    </ligand>
</feature>
<comment type="subcellular location">
    <subcellularLocation>
        <location evidence="1 13">Cytoplasm</location>
    </subcellularLocation>
</comment>
<evidence type="ECO:0000256" key="1">
    <source>
        <dbReference type="ARBA" id="ARBA00004496"/>
    </source>
</evidence>
<evidence type="ECO:0000256" key="11">
    <source>
        <dbReference type="ARBA" id="ARBA00023146"/>
    </source>
</evidence>
<gene>
    <name evidence="13" type="primary">cysS</name>
    <name evidence="15" type="ORF">DI564_16815</name>
</gene>
<comment type="similarity">
    <text evidence="2 13">Belongs to the class-I aminoacyl-tRNA synthetase family.</text>
</comment>
<evidence type="ECO:0000256" key="13">
    <source>
        <dbReference type="HAMAP-Rule" id="MF_00041"/>
    </source>
</evidence>
<keyword evidence="9 13" id="KW-0067">ATP-binding</keyword>
<dbReference type="Gene3D" id="1.20.120.1910">
    <property type="entry name" value="Cysteine-tRNA ligase, C-terminal anti-codon recognition domain"/>
    <property type="match status" value="1"/>
</dbReference>